<gene>
    <name evidence="1" type="ORF">VTL71DRAFT_2958</name>
</gene>
<comment type="caution">
    <text evidence="1">The sequence shown here is derived from an EMBL/GenBank/DDBJ whole genome shotgun (WGS) entry which is preliminary data.</text>
</comment>
<dbReference type="EMBL" id="JAZHXI010000012">
    <property type="protein sequence ID" value="KAL2065289.1"/>
    <property type="molecule type" value="Genomic_DNA"/>
</dbReference>
<evidence type="ECO:0000313" key="2">
    <source>
        <dbReference type="Proteomes" id="UP001595075"/>
    </source>
</evidence>
<dbReference type="Proteomes" id="UP001595075">
    <property type="component" value="Unassembled WGS sequence"/>
</dbReference>
<proteinExistence type="predicted"/>
<dbReference type="Gene3D" id="2.60.40.2970">
    <property type="match status" value="1"/>
</dbReference>
<name>A0ABR4C5R3_9HELO</name>
<organism evidence="1 2">
    <name type="scientific">Oculimacula yallundae</name>
    <dbReference type="NCBI Taxonomy" id="86028"/>
    <lineage>
        <taxon>Eukaryota</taxon>
        <taxon>Fungi</taxon>
        <taxon>Dikarya</taxon>
        <taxon>Ascomycota</taxon>
        <taxon>Pezizomycotina</taxon>
        <taxon>Leotiomycetes</taxon>
        <taxon>Helotiales</taxon>
        <taxon>Ploettnerulaceae</taxon>
        <taxon>Oculimacula</taxon>
    </lineage>
</organism>
<dbReference type="PROSITE" id="PS51257">
    <property type="entry name" value="PROKAR_LIPOPROTEIN"/>
    <property type="match status" value="1"/>
</dbReference>
<reference evidence="1 2" key="1">
    <citation type="journal article" date="2024" name="Commun. Biol.">
        <title>Comparative genomic analysis of thermophilic fungi reveals convergent evolutionary adaptations and gene losses.</title>
        <authorList>
            <person name="Steindorff A.S."/>
            <person name="Aguilar-Pontes M.V."/>
            <person name="Robinson A.J."/>
            <person name="Andreopoulos B."/>
            <person name="LaButti K."/>
            <person name="Kuo A."/>
            <person name="Mondo S."/>
            <person name="Riley R."/>
            <person name="Otillar R."/>
            <person name="Haridas S."/>
            <person name="Lipzen A."/>
            <person name="Grimwood J."/>
            <person name="Schmutz J."/>
            <person name="Clum A."/>
            <person name="Reid I.D."/>
            <person name="Moisan M.C."/>
            <person name="Butler G."/>
            <person name="Nguyen T.T.M."/>
            <person name="Dewar K."/>
            <person name="Conant G."/>
            <person name="Drula E."/>
            <person name="Henrissat B."/>
            <person name="Hansel C."/>
            <person name="Singer S."/>
            <person name="Hutchinson M.I."/>
            <person name="de Vries R.P."/>
            <person name="Natvig D.O."/>
            <person name="Powell A.J."/>
            <person name="Tsang A."/>
            <person name="Grigoriev I.V."/>
        </authorList>
    </citation>
    <scope>NUCLEOTIDE SEQUENCE [LARGE SCALE GENOMIC DNA]</scope>
    <source>
        <strain evidence="1 2">CBS 494.80</strain>
    </source>
</reference>
<sequence length="210" mass="22663">MATYRTILTTSLIVLGCAAIYLTNSSTFTTYTNMSTSTSKDTTIPLKITISPSTTSQSILGSVSLLITLTNTSPHPVFLLRWNSPFDASLPALGLVKFTSTTTGDVAPCLDMKINHRMPPDGTFSVDDESIVKIEAGGKVEKVVEFGEPKVALVKGEEYSVKASGNWMGVWAFDAGEERETLSMESGVRTGEWESNEIVVRVPGDGELKE</sequence>
<evidence type="ECO:0000313" key="1">
    <source>
        <dbReference type="EMBL" id="KAL2065289.1"/>
    </source>
</evidence>
<protein>
    <submittedName>
        <fullName evidence="1">Uncharacterized protein</fullName>
    </submittedName>
</protein>
<keyword evidence="2" id="KW-1185">Reference proteome</keyword>
<accession>A0ABR4C5R3</accession>